<sequence length="479" mass="51340">MSNFKKPTIMDGLLPLIVLVTAALLSILVWDTNMLVPLLLSIITASVIAVRLGHKWVDIESYMINGVKMILSVIFILMTVGALVGTWILSGTIPTLIYYGLNIINPSVFLPLVALFSGILTLVLGNSFITVGTVGIAFMAIGHGMGFPAELVAAAIVTGGLMGDKLSPLCDTTVTAPAIVDTDIYSHIKHMLWDTIPAYIISIIIFWFLGIQYAGGEVNLQQIDETLLNLGQIFNINPILFILPVVTLFMIVKKFPVVPTLIFLTLLGGAAAFIFQGSSVTTIVQTMTNGYIADTGVELLDSLLTQGGITSMSGIILLVTLATALGGIFEGAGLFDVLLAKLIEKAQSIGALISTTIFSGLLIGFSSGALYLAVILPGRALVGTYKERGLDTKNLSRCLETVGSVGIYLVPWSVPVLFVSSVLGVNPYSFIPYLFFAFLVPFINILYGFTGFTIAKKDYPETLDSNKSAYSRDNKAINM</sequence>
<feature type="transmembrane region" description="Helical" evidence="9">
    <location>
        <begin position="196"/>
        <end position="215"/>
    </location>
</feature>
<dbReference type="GO" id="GO:0015297">
    <property type="term" value="F:antiporter activity"/>
    <property type="evidence" value="ECO:0007669"/>
    <property type="project" value="UniProtKB-KW"/>
</dbReference>
<keyword evidence="7 9" id="KW-0472">Membrane</keyword>
<accession>A0A1G8QU26</accession>
<dbReference type="NCBIfam" id="TIGR00931">
    <property type="entry name" value="antiport_nhaC"/>
    <property type="match status" value="1"/>
</dbReference>
<keyword evidence="2" id="KW-0813">Transport</keyword>
<evidence type="ECO:0000256" key="8">
    <source>
        <dbReference type="ARBA" id="ARBA00038435"/>
    </source>
</evidence>
<evidence type="ECO:0000256" key="7">
    <source>
        <dbReference type="ARBA" id="ARBA00023136"/>
    </source>
</evidence>
<feature type="transmembrane region" description="Helical" evidence="9">
    <location>
        <begin position="36"/>
        <end position="54"/>
    </location>
</feature>
<evidence type="ECO:0000313" key="12">
    <source>
        <dbReference type="Proteomes" id="UP000199017"/>
    </source>
</evidence>
<protein>
    <submittedName>
        <fullName evidence="11">Transporter, NhaC family</fullName>
    </submittedName>
</protein>
<dbReference type="EMBL" id="FNDU01000022">
    <property type="protein sequence ID" value="SDJ08254.1"/>
    <property type="molecule type" value="Genomic_DNA"/>
</dbReference>
<evidence type="ECO:0000256" key="4">
    <source>
        <dbReference type="ARBA" id="ARBA00022475"/>
    </source>
</evidence>
<feature type="transmembrane region" description="Helical" evidence="9">
    <location>
        <begin position="430"/>
        <end position="449"/>
    </location>
</feature>
<evidence type="ECO:0000256" key="1">
    <source>
        <dbReference type="ARBA" id="ARBA00004651"/>
    </source>
</evidence>
<dbReference type="PANTHER" id="PTHR33451">
    <property type="entry name" value="MALATE-2H(+)/NA(+)-LACTATE ANTIPORTER"/>
    <property type="match status" value="1"/>
</dbReference>
<evidence type="ECO:0000256" key="2">
    <source>
        <dbReference type="ARBA" id="ARBA00022448"/>
    </source>
</evidence>
<feature type="transmembrane region" description="Helical" evidence="9">
    <location>
        <begin position="309"/>
        <end position="329"/>
    </location>
</feature>
<evidence type="ECO:0000256" key="3">
    <source>
        <dbReference type="ARBA" id="ARBA00022449"/>
    </source>
</evidence>
<comment type="subcellular location">
    <subcellularLocation>
        <location evidence="1">Cell membrane</location>
        <topology evidence="1">Multi-pass membrane protein</topology>
    </subcellularLocation>
</comment>
<reference evidence="11 12" key="1">
    <citation type="submission" date="2016-10" db="EMBL/GenBank/DDBJ databases">
        <authorList>
            <person name="de Groot N.N."/>
        </authorList>
    </citation>
    <scope>NUCLEOTIDE SEQUENCE [LARGE SCALE GENOMIC DNA]</scope>
    <source>
        <strain evidence="12">P4B,CCM 7963,CECT 7998,DSM 25260,IBRC-M 10614,KCTC 13821</strain>
    </source>
</reference>
<feature type="transmembrane region" description="Helical" evidence="9">
    <location>
        <begin position="398"/>
        <end position="418"/>
    </location>
</feature>
<name>A0A1G8QU26_9BACI</name>
<dbReference type="InterPro" id="IPR004770">
    <property type="entry name" value="Na/H_antiport_NhaC"/>
</dbReference>
<dbReference type="STRING" id="930129.SAMN05216352_12215"/>
<feature type="transmembrane region" description="Helical" evidence="9">
    <location>
        <begin position="108"/>
        <end position="129"/>
    </location>
</feature>
<dbReference type="AlphaFoldDB" id="A0A1G8QU26"/>
<comment type="similarity">
    <text evidence="8">Belongs to the NhaC Na(+)/H(+) (TC 2.A.35) antiporter family.</text>
</comment>
<feature type="transmembrane region" description="Helical" evidence="9">
    <location>
        <begin position="257"/>
        <end position="275"/>
    </location>
</feature>
<evidence type="ECO:0000313" key="11">
    <source>
        <dbReference type="EMBL" id="SDJ08254.1"/>
    </source>
</evidence>
<keyword evidence="12" id="KW-1185">Reference proteome</keyword>
<keyword evidence="3" id="KW-0050">Antiport</keyword>
<evidence type="ECO:0000256" key="6">
    <source>
        <dbReference type="ARBA" id="ARBA00022989"/>
    </source>
</evidence>
<evidence type="ECO:0000256" key="5">
    <source>
        <dbReference type="ARBA" id="ARBA00022692"/>
    </source>
</evidence>
<feature type="transmembrane region" description="Helical" evidence="9">
    <location>
        <begin position="136"/>
        <end position="157"/>
    </location>
</feature>
<dbReference type="OrthoDB" id="9762978at2"/>
<dbReference type="GO" id="GO:0005886">
    <property type="term" value="C:plasma membrane"/>
    <property type="evidence" value="ECO:0007669"/>
    <property type="project" value="UniProtKB-SubCell"/>
</dbReference>
<dbReference type="InterPro" id="IPR018461">
    <property type="entry name" value="Na/H_Antiport_NhaC-like_C"/>
</dbReference>
<dbReference type="PANTHER" id="PTHR33451:SF3">
    <property type="entry name" value="MALATE-2H(+)_NA(+)-LACTATE ANTIPORTER"/>
    <property type="match status" value="1"/>
</dbReference>
<keyword evidence="6 9" id="KW-1133">Transmembrane helix</keyword>
<evidence type="ECO:0000256" key="9">
    <source>
        <dbReference type="SAM" id="Phobius"/>
    </source>
</evidence>
<feature type="transmembrane region" description="Helical" evidence="9">
    <location>
        <begin position="66"/>
        <end position="88"/>
    </location>
</feature>
<dbReference type="Pfam" id="PF03553">
    <property type="entry name" value="Na_H_antiporter"/>
    <property type="match status" value="1"/>
</dbReference>
<dbReference type="InterPro" id="IPR052180">
    <property type="entry name" value="NhaC_Na-H+_Antiporter"/>
</dbReference>
<dbReference type="RefSeq" id="WP_091588000.1">
    <property type="nucleotide sequence ID" value="NZ_FNDU01000022.1"/>
</dbReference>
<feature type="transmembrane region" description="Helical" evidence="9">
    <location>
        <begin position="227"/>
        <end position="251"/>
    </location>
</feature>
<proteinExistence type="inferred from homology"/>
<feature type="transmembrane region" description="Helical" evidence="9">
    <location>
        <begin position="12"/>
        <end position="30"/>
    </location>
</feature>
<keyword evidence="5 9" id="KW-0812">Transmembrane</keyword>
<feature type="transmembrane region" description="Helical" evidence="9">
    <location>
        <begin position="349"/>
        <end position="377"/>
    </location>
</feature>
<dbReference type="Proteomes" id="UP000199017">
    <property type="component" value="Unassembled WGS sequence"/>
</dbReference>
<feature type="domain" description="Na+/H+ antiporter NhaC-like C-terminal" evidence="10">
    <location>
        <begin position="161"/>
        <end position="452"/>
    </location>
</feature>
<gene>
    <name evidence="11" type="ORF">SAMN05216352_12215</name>
</gene>
<evidence type="ECO:0000259" key="10">
    <source>
        <dbReference type="Pfam" id="PF03553"/>
    </source>
</evidence>
<keyword evidence="4" id="KW-1003">Cell membrane</keyword>
<organism evidence="11 12">
    <name type="scientific">Alteribacillus bidgolensis</name>
    <dbReference type="NCBI Taxonomy" id="930129"/>
    <lineage>
        <taxon>Bacteria</taxon>
        <taxon>Bacillati</taxon>
        <taxon>Bacillota</taxon>
        <taxon>Bacilli</taxon>
        <taxon>Bacillales</taxon>
        <taxon>Bacillaceae</taxon>
        <taxon>Alteribacillus</taxon>
    </lineage>
</organism>